<comment type="caution">
    <text evidence="2">The sequence shown here is derived from an EMBL/GenBank/DDBJ whole genome shotgun (WGS) entry which is preliminary data.</text>
</comment>
<sequence length="50" mass="6037">MEKAMHHSHGIGYAEYARKHEKRMDVERARENDYRKSQSLYAKITKQTKK</sequence>
<feature type="region of interest" description="Disordered" evidence="1">
    <location>
        <begin position="1"/>
        <end position="50"/>
    </location>
</feature>
<dbReference type="Proteomes" id="UP001234495">
    <property type="component" value="Unassembled WGS sequence"/>
</dbReference>
<proteinExistence type="predicted"/>
<dbReference type="Pfam" id="PF26149">
    <property type="entry name" value="YuzK"/>
    <property type="match status" value="1"/>
</dbReference>
<organism evidence="2 3">
    <name type="scientific">Metabacillus malikii</name>
    <dbReference type="NCBI Taxonomy" id="1504265"/>
    <lineage>
        <taxon>Bacteria</taxon>
        <taxon>Bacillati</taxon>
        <taxon>Bacillota</taxon>
        <taxon>Bacilli</taxon>
        <taxon>Bacillales</taxon>
        <taxon>Bacillaceae</taxon>
        <taxon>Metabacillus</taxon>
    </lineage>
</organism>
<gene>
    <name evidence="2" type="ORF">J2S19_000942</name>
</gene>
<evidence type="ECO:0000256" key="1">
    <source>
        <dbReference type="SAM" id="MobiDB-lite"/>
    </source>
</evidence>
<keyword evidence="3" id="KW-1185">Reference proteome</keyword>
<protein>
    <submittedName>
        <fullName evidence="2">Uncharacterized protein</fullName>
    </submittedName>
</protein>
<feature type="compositionally biased region" description="Basic and acidic residues" evidence="1">
    <location>
        <begin position="16"/>
        <end position="36"/>
    </location>
</feature>
<accession>A0ABT9ZBQ0</accession>
<evidence type="ECO:0000313" key="3">
    <source>
        <dbReference type="Proteomes" id="UP001234495"/>
    </source>
</evidence>
<dbReference type="EMBL" id="JAUSUD010000003">
    <property type="protein sequence ID" value="MDQ0229690.1"/>
    <property type="molecule type" value="Genomic_DNA"/>
</dbReference>
<reference evidence="2 3" key="1">
    <citation type="submission" date="2023-07" db="EMBL/GenBank/DDBJ databases">
        <title>Genomic Encyclopedia of Type Strains, Phase IV (KMG-IV): sequencing the most valuable type-strain genomes for metagenomic binning, comparative biology and taxonomic classification.</title>
        <authorList>
            <person name="Goeker M."/>
        </authorList>
    </citation>
    <scope>NUCLEOTIDE SEQUENCE [LARGE SCALE GENOMIC DNA]</scope>
    <source>
        <strain evidence="2 3">DSM 29005</strain>
    </source>
</reference>
<evidence type="ECO:0000313" key="2">
    <source>
        <dbReference type="EMBL" id="MDQ0229690.1"/>
    </source>
</evidence>
<dbReference type="InterPro" id="IPR058676">
    <property type="entry name" value="YuzK"/>
</dbReference>
<name>A0ABT9ZBQ0_9BACI</name>